<dbReference type="InterPro" id="IPR013083">
    <property type="entry name" value="Znf_RING/FYVE/PHD"/>
</dbReference>
<feature type="compositionally biased region" description="Polar residues" evidence="5">
    <location>
        <begin position="81"/>
        <end position="95"/>
    </location>
</feature>
<keyword evidence="8" id="KW-1185">Reference proteome</keyword>
<evidence type="ECO:0000259" key="6">
    <source>
        <dbReference type="PROSITE" id="PS50089"/>
    </source>
</evidence>
<dbReference type="InterPro" id="IPR018957">
    <property type="entry name" value="Znf_C3HC4_RING-type"/>
</dbReference>
<feature type="domain" description="RING-type" evidence="6">
    <location>
        <begin position="268"/>
        <end position="327"/>
    </location>
</feature>
<dbReference type="AlphaFoldDB" id="A0AAN7Q2N0"/>
<comment type="caution">
    <text evidence="7">The sequence shown here is derived from an EMBL/GenBank/DDBJ whole genome shotgun (WGS) entry which is preliminary data.</text>
</comment>
<keyword evidence="1" id="KW-0479">Metal-binding</keyword>
<evidence type="ECO:0000313" key="8">
    <source>
        <dbReference type="Proteomes" id="UP001345219"/>
    </source>
</evidence>
<dbReference type="PANTHER" id="PTHR31150:SF26">
    <property type="entry name" value="RING-TYPE DOMAIN-CONTAINING PROTEIN"/>
    <property type="match status" value="1"/>
</dbReference>
<dbReference type="PROSITE" id="PS50089">
    <property type="entry name" value="ZF_RING_2"/>
    <property type="match status" value="1"/>
</dbReference>
<keyword evidence="3" id="KW-0862">Zinc</keyword>
<feature type="compositionally biased region" description="Polar residues" evidence="5">
    <location>
        <begin position="155"/>
        <end position="172"/>
    </location>
</feature>
<evidence type="ECO:0000256" key="5">
    <source>
        <dbReference type="SAM" id="MobiDB-lite"/>
    </source>
</evidence>
<feature type="region of interest" description="Disordered" evidence="5">
    <location>
        <begin position="147"/>
        <end position="176"/>
    </location>
</feature>
<dbReference type="SUPFAM" id="SSF57850">
    <property type="entry name" value="RING/U-box"/>
    <property type="match status" value="1"/>
</dbReference>
<dbReference type="PANTHER" id="PTHR31150">
    <property type="entry name" value="EXPRESSED PROTEIN"/>
    <property type="match status" value="1"/>
</dbReference>
<evidence type="ECO:0000256" key="4">
    <source>
        <dbReference type="PROSITE-ProRule" id="PRU00175"/>
    </source>
</evidence>
<dbReference type="Proteomes" id="UP001345219">
    <property type="component" value="Chromosome 15"/>
</dbReference>
<keyword evidence="2 4" id="KW-0863">Zinc-finger</keyword>
<dbReference type="Gene3D" id="3.30.40.10">
    <property type="entry name" value="Zinc/RING finger domain, C3HC4 (zinc finger)"/>
    <property type="match status" value="1"/>
</dbReference>
<name>A0AAN7Q2N0_9MYRT</name>
<dbReference type="GO" id="GO:0008270">
    <property type="term" value="F:zinc ion binding"/>
    <property type="evidence" value="ECO:0007669"/>
    <property type="project" value="UniProtKB-KW"/>
</dbReference>
<sequence>MGSACCVAARDKTIQNVTSNELFNRNMRHSPTWSFRWGENRGRVAGEDASIGWLSDGISPNNGPDIKRETEEGGSLDSYGFQKQTWSKSPLSEGTSGHARTLPSEQSISSDISMDANLEQVSKEYPSISVPSPAKLSFSSLPSTSSTMASPSFSQVHMQLSSSNPSRCTRQSPGVHVKQGSESSIASLVSSNNQFATEEKPVLPSWCGDSTRGSYGGSSDTWSVNAFSELTAFSNGRNCSFDGDLVHEKSSKSNVRVSTCTFAERQICGICTKLLTEKSAWSGQKIIASNELSVVAVLVCGHTYHGDCLERMTSEIDKYDPSCPVCTFGEKQTLKMSEKALKAELEMRSKKGKRWRNQVIDMDLGGEYAILDRCKGSRHEEKGFRFPSSSGTRSSSSVPFLRRHFSFGSKGSRPSSENTRKKGFFWSKFTRE</sequence>
<reference evidence="7 8" key="1">
    <citation type="journal article" date="2023" name="Hortic Res">
        <title>Pangenome of water caltrop reveals structural variations and asymmetric subgenome divergence after allopolyploidization.</title>
        <authorList>
            <person name="Zhang X."/>
            <person name="Chen Y."/>
            <person name="Wang L."/>
            <person name="Yuan Y."/>
            <person name="Fang M."/>
            <person name="Shi L."/>
            <person name="Lu R."/>
            <person name="Comes H.P."/>
            <person name="Ma Y."/>
            <person name="Chen Y."/>
            <person name="Huang G."/>
            <person name="Zhou Y."/>
            <person name="Zheng Z."/>
            <person name="Qiu Y."/>
        </authorList>
    </citation>
    <scope>NUCLEOTIDE SEQUENCE [LARGE SCALE GENOMIC DNA]</scope>
    <source>
        <tissue evidence="7">Roots</tissue>
    </source>
</reference>
<protein>
    <recommendedName>
        <fullName evidence="6">RING-type domain-containing protein</fullName>
    </recommendedName>
</protein>
<dbReference type="EMBL" id="JAXIOK010000012">
    <property type="protein sequence ID" value="KAK4758492.1"/>
    <property type="molecule type" value="Genomic_DNA"/>
</dbReference>
<gene>
    <name evidence="7" type="ORF">SAY87_019793</name>
</gene>
<dbReference type="InterPro" id="IPR001841">
    <property type="entry name" value="Znf_RING"/>
</dbReference>
<proteinExistence type="predicted"/>
<accession>A0AAN7Q2N0</accession>
<organism evidence="7 8">
    <name type="scientific">Trapa incisa</name>
    <dbReference type="NCBI Taxonomy" id="236973"/>
    <lineage>
        <taxon>Eukaryota</taxon>
        <taxon>Viridiplantae</taxon>
        <taxon>Streptophyta</taxon>
        <taxon>Embryophyta</taxon>
        <taxon>Tracheophyta</taxon>
        <taxon>Spermatophyta</taxon>
        <taxon>Magnoliopsida</taxon>
        <taxon>eudicotyledons</taxon>
        <taxon>Gunneridae</taxon>
        <taxon>Pentapetalae</taxon>
        <taxon>rosids</taxon>
        <taxon>malvids</taxon>
        <taxon>Myrtales</taxon>
        <taxon>Lythraceae</taxon>
        <taxon>Trapa</taxon>
    </lineage>
</organism>
<feature type="region of interest" description="Disordered" evidence="5">
    <location>
        <begin position="54"/>
        <end position="109"/>
    </location>
</feature>
<evidence type="ECO:0000256" key="3">
    <source>
        <dbReference type="ARBA" id="ARBA00022833"/>
    </source>
</evidence>
<dbReference type="Pfam" id="PF00097">
    <property type="entry name" value="zf-C3HC4"/>
    <property type="match status" value="1"/>
</dbReference>
<evidence type="ECO:0000256" key="2">
    <source>
        <dbReference type="ARBA" id="ARBA00022771"/>
    </source>
</evidence>
<dbReference type="SMART" id="SM00184">
    <property type="entry name" value="RING"/>
    <property type="match status" value="1"/>
</dbReference>
<evidence type="ECO:0000313" key="7">
    <source>
        <dbReference type="EMBL" id="KAK4758492.1"/>
    </source>
</evidence>
<evidence type="ECO:0000256" key="1">
    <source>
        <dbReference type="ARBA" id="ARBA00022723"/>
    </source>
</evidence>